<evidence type="ECO:0000313" key="5">
    <source>
        <dbReference type="Proteomes" id="UP000008312"/>
    </source>
</evidence>
<dbReference type="PANTHER" id="PTHR33091:SF29">
    <property type="entry name" value="SUBTILISIN INHIBITOR 1"/>
    <property type="match status" value="1"/>
</dbReference>
<dbReference type="PRINTS" id="PR00292">
    <property type="entry name" value="POTATOINHBTR"/>
</dbReference>
<keyword evidence="5" id="KW-1185">Reference proteome</keyword>
<evidence type="ECO:0000313" key="4">
    <source>
        <dbReference type="EMBL" id="CBK22326.2"/>
    </source>
</evidence>
<gene>
    <name evidence="4" type="ORF">GSBLH_T00002369001</name>
</gene>
<dbReference type="InterPro" id="IPR000864">
    <property type="entry name" value="Prot_inh_pot1"/>
</dbReference>
<dbReference type="PANTHER" id="PTHR33091">
    <property type="entry name" value="PROTEIN, PUTATIVE, EXPRESSED-RELATED"/>
    <property type="match status" value="1"/>
</dbReference>
<comment type="similarity">
    <text evidence="1">Belongs to the protease inhibitor I13 (potato type I serine protease inhibitor) family.</text>
</comment>
<dbReference type="GO" id="GO:0009611">
    <property type="term" value="P:response to wounding"/>
    <property type="evidence" value="ECO:0007669"/>
    <property type="project" value="InterPro"/>
</dbReference>
<evidence type="ECO:0000256" key="3">
    <source>
        <dbReference type="ARBA" id="ARBA00022900"/>
    </source>
</evidence>
<dbReference type="Proteomes" id="UP000008312">
    <property type="component" value="Unassembled WGS sequence"/>
</dbReference>
<reference evidence="4" key="1">
    <citation type="submission" date="2010-02" db="EMBL/GenBank/DDBJ databases">
        <title>Sequencing and annotation of the Blastocystis hominis genome.</title>
        <authorList>
            <person name="Wincker P."/>
        </authorList>
    </citation>
    <scope>NUCLEOTIDE SEQUENCE</scope>
    <source>
        <strain evidence="4">Singapore isolate B</strain>
    </source>
</reference>
<protein>
    <submittedName>
        <fullName evidence="4">Uncharacterized protein</fullName>
    </submittedName>
</protein>
<accession>D8M2N7</accession>
<dbReference type="GeneID" id="24919545"/>
<dbReference type="InterPro" id="IPR036354">
    <property type="entry name" value="Prot_inh_pot1_sf"/>
</dbReference>
<proteinExistence type="inferred from homology"/>
<evidence type="ECO:0000256" key="1">
    <source>
        <dbReference type="ARBA" id="ARBA00008210"/>
    </source>
</evidence>
<keyword evidence="3" id="KW-0722">Serine protease inhibitor</keyword>
<dbReference type="SUPFAM" id="SSF54654">
    <property type="entry name" value="CI-2 family of serine protease inhibitors"/>
    <property type="match status" value="1"/>
</dbReference>
<organism evidence="4">
    <name type="scientific">Blastocystis hominis</name>
    <dbReference type="NCBI Taxonomy" id="12968"/>
    <lineage>
        <taxon>Eukaryota</taxon>
        <taxon>Sar</taxon>
        <taxon>Stramenopiles</taxon>
        <taxon>Bigyra</taxon>
        <taxon>Opalozoa</taxon>
        <taxon>Opalinata</taxon>
        <taxon>Blastocystidae</taxon>
        <taxon>Blastocystis</taxon>
    </lineage>
</organism>
<evidence type="ECO:0000256" key="2">
    <source>
        <dbReference type="ARBA" id="ARBA00022690"/>
    </source>
</evidence>
<dbReference type="Gene3D" id="3.30.10.10">
    <property type="entry name" value="Trypsin Inhibitor V, subunit A"/>
    <property type="match status" value="1"/>
</dbReference>
<dbReference type="EMBL" id="FN668649">
    <property type="protein sequence ID" value="CBK22326.2"/>
    <property type="molecule type" value="Genomic_DNA"/>
</dbReference>
<dbReference type="OrthoDB" id="10013825at2759"/>
<dbReference type="RefSeq" id="XP_012896374.1">
    <property type="nucleotide sequence ID" value="XM_013040920.1"/>
</dbReference>
<sequence length="103" mass="11632">MFVNPPDDMKMHWPELQGKDVEEARKVIQEECPDVHIQVLGATSPATMDYRLDRVRIIKDENNKVMMANRGFPVCSIPLSNFNLLVCSTVTTVSICLILPSKT</sequence>
<dbReference type="InParanoid" id="D8M2N7"/>
<dbReference type="Pfam" id="PF00280">
    <property type="entry name" value="potato_inhibit"/>
    <property type="match status" value="1"/>
</dbReference>
<dbReference type="GO" id="GO:0004867">
    <property type="term" value="F:serine-type endopeptidase inhibitor activity"/>
    <property type="evidence" value="ECO:0007669"/>
    <property type="project" value="UniProtKB-KW"/>
</dbReference>
<keyword evidence="2" id="KW-0646">Protease inhibitor</keyword>
<name>D8M2N7_BLAHO</name>
<dbReference type="AlphaFoldDB" id="D8M2N7"/>